<organism evidence="7 8">
    <name type="scientific">Clostridium intestinale</name>
    <dbReference type="NCBI Taxonomy" id="36845"/>
    <lineage>
        <taxon>Bacteria</taxon>
        <taxon>Bacillati</taxon>
        <taxon>Bacillota</taxon>
        <taxon>Clostridia</taxon>
        <taxon>Eubacteriales</taxon>
        <taxon>Clostridiaceae</taxon>
        <taxon>Clostridium</taxon>
    </lineage>
</organism>
<feature type="transmembrane region" description="Helical" evidence="5">
    <location>
        <begin position="95"/>
        <end position="117"/>
    </location>
</feature>
<gene>
    <name evidence="7" type="ORF">HZF06_11740</name>
</gene>
<evidence type="ECO:0000256" key="2">
    <source>
        <dbReference type="ARBA" id="ARBA00022692"/>
    </source>
</evidence>
<keyword evidence="2 5" id="KW-0812">Transmembrane</keyword>
<dbReference type="GO" id="GO:0016874">
    <property type="term" value="F:ligase activity"/>
    <property type="evidence" value="ECO:0007669"/>
    <property type="project" value="UniProtKB-KW"/>
</dbReference>
<feature type="transmembrane region" description="Helical" evidence="5">
    <location>
        <begin position="129"/>
        <end position="148"/>
    </location>
</feature>
<evidence type="ECO:0000259" key="6">
    <source>
        <dbReference type="Pfam" id="PF04932"/>
    </source>
</evidence>
<accession>A0A7D6W3Y7</accession>
<dbReference type="InterPro" id="IPR051533">
    <property type="entry name" value="WaaL-like"/>
</dbReference>
<keyword evidence="4 5" id="KW-0472">Membrane</keyword>
<dbReference type="EMBL" id="CP059378">
    <property type="protein sequence ID" value="QLY82225.1"/>
    <property type="molecule type" value="Genomic_DNA"/>
</dbReference>
<dbReference type="PANTHER" id="PTHR37422:SF17">
    <property type="entry name" value="O-ANTIGEN LIGASE"/>
    <property type="match status" value="1"/>
</dbReference>
<evidence type="ECO:0000256" key="3">
    <source>
        <dbReference type="ARBA" id="ARBA00022989"/>
    </source>
</evidence>
<evidence type="ECO:0000256" key="5">
    <source>
        <dbReference type="SAM" id="Phobius"/>
    </source>
</evidence>
<feature type="transmembrane region" description="Helical" evidence="5">
    <location>
        <begin position="353"/>
        <end position="371"/>
    </location>
</feature>
<dbReference type="Pfam" id="PF04932">
    <property type="entry name" value="Wzy_C"/>
    <property type="match status" value="1"/>
</dbReference>
<feature type="transmembrane region" description="Helical" evidence="5">
    <location>
        <begin position="317"/>
        <end position="341"/>
    </location>
</feature>
<evidence type="ECO:0000313" key="8">
    <source>
        <dbReference type="Proteomes" id="UP000512286"/>
    </source>
</evidence>
<name>A0A7D6W3Y7_9CLOT</name>
<dbReference type="GO" id="GO:0016020">
    <property type="term" value="C:membrane"/>
    <property type="evidence" value="ECO:0007669"/>
    <property type="project" value="UniProtKB-SubCell"/>
</dbReference>
<feature type="transmembrane region" description="Helical" evidence="5">
    <location>
        <begin position="37"/>
        <end position="58"/>
    </location>
</feature>
<feature type="transmembrane region" description="Helical" evidence="5">
    <location>
        <begin position="7"/>
        <end position="25"/>
    </location>
</feature>
<proteinExistence type="predicted"/>
<evidence type="ECO:0000256" key="1">
    <source>
        <dbReference type="ARBA" id="ARBA00004141"/>
    </source>
</evidence>
<dbReference type="RefSeq" id="WP_181603617.1">
    <property type="nucleotide sequence ID" value="NZ_CP059378.1"/>
</dbReference>
<dbReference type="PANTHER" id="PTHR37422">
    <property type="entry name" value="TEICHURONIC ACID BIOSYNTHESIS PROTEIN TUAE"/>
    <property type="match status" value="1"/>
</dbReference>
<reference evidence="7 8" key="1">
    <citation type="submission" date="2020-07" db="EMBL/GenBank/DDBJ databases">
        <title>Electron transfer.</title>
        <authorList>
            <person name="Huang L."/>
            <person name="Liu X."/>
            <person name="Zhou S."/>
        </authorList>
    </citation>
    <scope>NUCLEOTIDE SEQUENCE [LARGE SCALE GENOMIC DNA]</scope>
    <source>
        <strain evidence="7 8">Lx1</strain>
    </source>
</reference>
<dbReference type="AlphaFoldDB" id="A0A7D6W3Y7"/>
<sequence length="408" mass="46858">MKSKSFIIYFFSKSLFFCVLSLFMIDNDVDSSKFTTYNIILVLILAWIIFFNFIKQAFSNEKKIIKLSKVNIIMLIIILLTCLFYSYFTLNKSPIVFQIFKYFIGFTIPSVALALIISNKDIENLYKDIKFINIFITMAFCIEMLRSYNTLLGFNSISGASHLLIGYTMSALFPYNFIKLTHEKKLLSKLLYLVLLIINVFIIFASGSKGSLVSIAVTFVIALFMYGVKKRKFTKYIVGFSSLAAVIVGVFVTKNLEFKIIFWRIASLFSSNFTTASSGRDIFYFKAISDFKESPVLGNGIGYYAETMGSYVYPHNIILEILETFGVVGIIAFSIIMIILLRNTFWLLKQKSLSYHVLAFLFVNVMVELMFSSSFLVHHQFWLLTTLILTLNKEKYKDKQKEVIPVTS</sequence>
<evidence type="ECO:0000313" key="7">
    <source>
        <dbReference type="EMBL" id="QLY82225.1"/>
    </source>
</evidence>
<feature type="domain" description="O-antigen ligase-related" evidence="6">
    <location>
        <begin position="195"/>
        <end position="333"/>
    </location>
</feature>
<dbReference type="InterPro" id="IPR007016">
    <property type="entry name" value="O-antigen_ligase-rel_domated"/>
</dbReference>
<feature type="transmembrane region" description="Helical" evidence="5">
    <location>
        <begin position="70"/>
        <end position="89"/>
    </location>
</feature>
<feature type="transmembrane region" description="Helical" evidence="5">
    <location>
        <begin position="160"/>
        <end position="178"/>
    </location>
</feature>
<dbReference type="KEGG" id="cint:HZF06_11740"/>
<keyword evidence="3 5" id="KW-1133">Transmembrane helix</keyword>
<keyword evidence="7" id="KW-0436">Ligase</keyword>
<protein>
    <submittedName>
        <fullName evidence="7">O-antigen ligase family protein</fullName>
    </submittedName>
</protein>
<feature type="transmembrane region" description="Helical" evidence="5">
    <location>
        <begin position="190"/>
        <end position="206"/>
    </location>
</feature>
<dbReference type="Proteomes" id="UP000512286">
    <property type="component" value="Chromosome"/>
</dbReference>
<evidence type="ECO:0000256" key="4">
    <source>
        <dbReference type="ARBA" id="ARBA00023136"/>
    </source>
</evidence>
<feature type="transmembrane region" description="Helical" evidence="5">
    <location>
        <begin position="236"/>
        <end position="253"/>
    </location>
</feature>
<feature type="transmembrane region" description="Helical" evidence="5">
    <location>
        <begin position="212"/>
        <end position="229"/>
    </location>
</feature>
<comment type="subcellular location">
    <subcellularLocation>
        <location evidence="1">Membrane</location>
        <topology evidence="1">Multi-pass membrane protein</topology>
    </subcellularLocation>
</comment>